<dbReference type="EMBL" id="JAIZAY010000008">
    <property type="protein sequence ID" value="KAJ8036835.1"/>
    <property type="molecule type" value="Genomic_DNA"/>
</dbReference>
<reference evidence="3" key="1">
    <citation type="submission" date="2021-10" db="EMBL/GenBank/DDBJ databases">
        <title>Tropical sea cucumber genome reveals ecological adaptation and Cuvierian tubules defense mechanism.</title>
        <authorList>
            <person name="Chen T."/>
        </authorList>
    </citation>
    <scope>NUCLEOTIDE SEQUENCE</scope>
    <source>
        <strain evidence="3">Nanhai2018</strain>
        <tissue evidence="3">Muscle</tissue>
    </source>
</reference>
<evidence type="ECO:0000313" key="4">
    <source>
        <dbReference type="Proteomes" id="UP001152320"/>
    </source>
</evidence>
<evidence type="ECO:0000256" key="2">
    <source>
        <dbReference type="SAM" id="Phobius"/>
    </source>
</evidence>
<keyword evidence="2" id="KW-0472">Membrane</keyword>
<proteinExistence type="predicted"/>
<accession>A0A9Q1C1Q9</accession>
<comment type="caution">
    <text evidence="3">The sequence shown here is derived from an EMBL/GenBank/DDBJ whole genome shotgun (WGS) entry which is preliminary data.</text>
</comment>
<feature type="region of interest" description="Disordered" evidence="1">
    <location>
        <begin position="1"/>
        <end position="31"/>
    </location>
</feature>
<gene>
    <name evidence="3" type="ORF">HOLleu_17479</name>
</gene>
<keyword evidence="4" id="KW-1185">Reference proteome</keyword>
<keyword evidence="2" id="KW-1133">Transmembrane helix</keyword>
<organism evidence="3 4">
    <name type="scientific">Holothuria leucospilota</name>
    <name type="common">Black long sea cucumber</name>
    <name type="synonym">Mertensiothuria leucospilota</name>
    <dbReference type="NCBI Taxonomy" id="206669"/>
    <lineage>
        <taxon>Eukaryota</taxon>
        <taxon>Metazoa</taxon>
        <taxon>Echinodermata</taxon>
        <taxon>Eleutherozoa</taxon>
        <taxon>Echinozoa</taxon>
        <taxon>Holothuroidea</taxon>
        <taxon>Aspidochirotacea</taxon>
        <taxon>Aspidochirotida</taxon>
        <taxon>Holothuriidae</taxon>
        <taxon>Holothuria</taxon>
    </lineage>
</organism>
<dbReference type="AlphaFoldDB" id="A0A9Q1C1Q9"/>
<evidence type="ECO:0000256" key="1">
    <source>
        <dbReference type="SAM" id="MobiDB-lite"/>
    </source>
</evidence>
<keyword evidence="2" id="KW-0812">Transmembrane</keyword>
<evidence type="ECO:0000313" key="3">
    <source>
        <dbReference type="EMBL" id="KAJ8036835.1"/>
    </source>
</evidence>
<protein>
    <submittedName>
        <fullName evidence="3">Uncharacterized protein</fullName>
    </submittedName>
</protein>
<name>A0A9Q1C1Q9_HOLLE</name>
<sequence>MPEETQDTDGYAPIEEERKSTKYLASEPENDTEKKVGEKYIALEAEEAKTWWDNQTNRTIIAVLISVAFIALIAALVFLLPCTEDDYETATGGPNTTAFTEVVEYE</sequence>
<dbReference type="Proteomes" id="UP001152320">
    <property type="component" value="Chromosome 8"/>
</dbReference>
<feature type="transmembrane region" description="Helical" evidence="2">
    <location>
        <begin position="59"/>
        <end position="80"/>
    </location>
</feature>